<dbReference type="AlphaFoldDB" id="A0A6A6P251"/>
<evidence type="ECO:0000313" key="2">
    <source>
        <dbReference type="Proteomes" id="UP000799766"/>
    </source>
</evidence>
<dbReference type="Proteomes" id="UP000799766">
    <property type="component" value="Unassembled WGS sequence"/>
</dbReference>
<evidence type="ECO:0000313" key="1">
    <source>
        <dbReference type="EMBL" id="KAF2457868.1"/>
    </source>
</evidence>
<organism evidence="1 2">
    <name type="scientific">Lineolata rhizophorae</name>
    <dbReference type="NCBI Taxonomy" id="578093"/>
    <lineage>
        <taxon>Eukaryota</taxon>
        <taxon>Fungi</taxon>
        <taxon>Dikarya</taxon>
        <taxon>Ascomycota</taxon>
        <taxon>Pezizomycotina</taxon>
        <taxon>Dothideomycetes</taxon>
        <taxon>Dothideomycetes incertae sedis</taxon>
        <taxon>Lineolatales</taxon>
        <taxon>Lineolataceae</taxon>
        <taxon>Lineolata</taxon>
    </lineage>
</organism>
<name>A0A6A6P251_9PEZI</name>
<proteinExistence type="predicted"/>
<gene>
    <name evidence="1" type="ORF">BDY21DRAFT_18277</name>
</gene>
<protein>
    <submittedName>
        <fullName evidence="1">Uncharacterized protein</fullName>
    </submittedName>
</protein>
<dbReference type="EMBL" id="MU001679">
    <property type="protein sequence ID" value="KAF2457868.1"/>
    <property type="molecule type" value="Genomic_DNA"/>
</dbReference>
<reference evidence="1" key="1">
    <citation type="journal article" date="2020" name="Stud. Mycol.">
        <title>101 Dothideomycetes genomes: a test case for predicting lifestyles and emergence of pathogens.</title>
        <authorList>
            <person name="Haridas S."/>
            <person name="Albert R."/>
            <person name="Binder M."/>
            <person name="Bloem J."/>
            <person name="Labutti K."/>
            <person name="Salamov A."/>
            <person name="Andreopoulos B."/>
            <person name="Baker S."/>
            <person name="Barry K."/>
            <person name="Bills G."/>
            <person name="Bluhm B."/>
            <person name="Cannon C."/>
            <person name="Castanera R."/>
            <person name="Culley D."/>
            <person name="Daum C."/>
            <person name="Ezra D."/>
            <person name="Gonzalez J."/>
            <person name="Henrissat B."/>
            <person name="Kuo A."/>
            <person name="Liang C."/>
            <person name="Lipzen A."/>
            <person name="Lutzoni F."/>
            <person name="Magnuson J."/>
            <person name="Mondo S."/>
            <person name="Nolan M."/>
            <person name="Ohm R."/>
            <person name="Pangilinan J."/>
            <person name="Park H.-J."/>
            <person name="Ramirez L."/>
            <person name="Alfaro M."/>
            <person name="Sun H."/>
            <person name="Tritt A."/>
            <person name="Yoshinaga Y."/>
            <person name="Zwiers L.-H."/>
            <person name="Turgeon B."/>
            <person name="Goodwin S."/>
            <person name="Spatafora J."/>
            <person name="Crous P."/>
            <person name="Grigoriev I."/>
        </authorList>
    </citation>
    <scope>NUCLEOTIDE SEQUENCE</scope>
    <source>
        <strain evidence="1">ATCC 16933</strain>
    </source>
</reference>
<keyword evidence="2" id="KW-1185">Reference proteome</keyword>
<sequence>MIQAIGTYTAVALLFHLSPFPFLCFLPWAASALFRAFSGTSGELGVLRMQGDEYCVGRAAAAGPAPPQQVDSPFFVALADVECFRARRFEPRPSSNRPVSFEVCIAQPMSLWSM</sequence>
<accession>A0A6A6P251</accession>